<dbReference type="PANTHER" id="PTHR34982:SF1">
    <property type="entry name" value="FLAGELLAR ASSEMBLY PROTEIN FLIH"/>
    <property type="match status" value="1"/>
</dbReference>
<name>A0A0C2RJV9_9BACL</name>
<dbReference type="EMBL" id="JXRQ01000017">
    <property type="protein sequence ID" value="KIL50470.1"/>
    <property type="molecule type" value="Genomic_DNA"/>
</dbReference>
<dbReference type="OrthoDB" id="19020at2"/>
<keyword evidence="5" id="KW-0653">Protein transport</keyword>
<keyword evidence="6" id="KW-1006">Bacterial flagellum protein export</keyword>
<evidence type="ECO:0000256" key="4">
    <source>
        <dbReference type="ARBA" id="ARBA00022795"/>
    </source>
</evidence>
<dbReference type="InterPro" id="IPR022524">
    <property type="entry name" value="FliH_Bacilli"/>
</dbReference>
<dbReference type="AlphaFoldDB" id="A0A0C2RJV9"/>
<dbReference type="InterPro" id="IPR018035">
    <property type="entry name" value="Flagellar_FliH/T3SS_HrpE"/>
</dbReference>
<accession>A0A0C2RJV9</accession>
<feature type="domain" description="Flagellar assembly protein FliH/Type III secretion system HrpE" evidence="9">
    <location>
        <begin position="117"/>
        <end position="244"/>
    </location>
</feature>
<dbReference type="GO" id="GO:0044781">
    <property type="term" value="P:bacterial-type flagellum organization"/>
    <property type="evidence" value="ECO:0007669"/>
    <property type="project" value="UniProtKB-KW"/>
</dbReference>
<keyword evidence="11" id="KW-1185">Reference proteome</keyword>
<evidence type="ECO:0000256" key="3">
    <source>
        <dbReference type="ARBA" id="ARBA00022448"/>
    </source>
</evidence>
<evidence type="ECO:0000256" key="1">
    <source>
        <dbReference type="ARBA" id="ARBA00003041"/>
    </source>
</evidence>
<evidence type="ECO:0000256" key="2">
    <source>
        <dbReference type="ARBA" id="ARBA00006602"/>
    </source>
</evidence>
<dbReference type="NCBIfam" id="TIGR03825">
    <property type="entry name" value="FliH_bacil"/>
    <property type="match status" value="1"/>
</dbReference>
<comment type="caution">
    <text evidence="10">The sequence shown here is derived from an EMBL/GenBank/DDBJ whole genome shotgun (WGS) entry which is preliminary data.</text>
</comment>
<evidence type="ECO:0000313" key="11">
    <source>
        <dbReference type="Proteomes" id="UP000031950"/>
    </source>
</evidence>
<keyword evidence="3" id="KW-0813">Transport</keyword>
<dbReference type="InterPro" id="IPR051472">
    <property type="entry name" value="T3SS_Stator/FliH"/>
</dbReference>
<dbReference type="PANTHER" id="PTHR34982">
    <property type="entry name" value="YOP PROTEINS TRANSLOCATION PROTEIN L"/>
    <property type="match status" value="1"/>
</dbReference>
<evidence type="ECO:0000256" key="6">
    <source>
        <dbReference type="ARBA" id="ARBA00023225"/>
    </source>
</evidence>
<dbReference type="Proteomes" id="UP000031950">
    <property type="component" value="Unassembled WGS sequence"/>
</dbReference>
<protein>
    <recommendedName>
        <fullName evidence="7">Flagellar assembly protein FliH</fullName>
    </recommendedName>
</protein>
<evidence type="ECO:0000259" key="9">
    <source>
        <dbReference type="Pfam" id="PF02108"/>
    </source>
</evidence>
<feature type="coiled-coil region" evidence="8">
    <location>
        <begin position="51"/>
        <end position="93"/>
    </location>
</feature>
<keyword evidence="4" id="KW-1005">Bacterial flagellum biogenesis</keyword>
<organism evidence="10 11">
    <name type="scientific">Jeotgalibacillus alimentarius</name>
    <dbReference type="NCBI Taxonomy" id="135826"/>
    <lineage>
        <taxon>Bacteria</taxon>
        <taxon>Bacillati</taxon>
        <taxon>Bacillota</taxon>
        <taxon>Bacilli</taxon>
        <taxon>Bacillales</taxon>
        <taxon>Caryophanaceae</taxon>
        <taxon>Jeotgalibacillus</taxon>
    </lineage>
</organism>
<dbReference type="RefSeq" id="WP_052474049.1">
    <property type="nucleotide sequence ID" value="NZ_JXRQ01000017.1"/>
</dbReference>
<evidence type="ECO:0000256" key="5">
    <source>
        <dbReference type="ARBA" id="ARBA00022927"/>
    </source>
</evidence>
<dbReference type="Pfam" id="PF02108">
    <property type="entry name" value="FliH"/>
    <property type="match status" value="1"/>
</dbReference>
<evidence type="ECO:0000256" key="7">
    <source>
        <dbReference type="NCBIfam" id="TIGR03825"/>
    </source>
</evidence>
<comment type="function">
    <text evidence="1">Needed for flagellar regrowth and assembly.</text>
</comment>
<evidence type="ECO:0000256" key="8">
    <source>
        <dbReference type="SAM" id="Coils"/>
    </source>
</evidence>
<proteinExistence type="inferred from homology"/>
<keyword evidence="8" id="KW-0175">Coiled coil</keyword>
<dbReference type="PATRIC" id="fig|135826.4.peg.1840"/>
<reference evidence="10 11" key="1">
    <citation type="submission" date="2015-01" db="EMBL/GenBank/DDBJ databases">
        <title>Genome sequence of Jeotgalibacillus alimentarius.</title>
        <authorList>
            <person name="Goh K.M."/>
            <person name="Chan K.-G."/>
            <person name="Yaakop A.S."/>
            <person name="Ee R."/>
            <person name="Gan H.M."/>
            <person name="Chan C.S."/>
        </authorList>
    </citation>
    <scope>NUCLEOTIDE SEQUENCE [LARGE SCALE GENOMIC DNA]</scope>
    <source>
        <strain evidence="10 11">YKJ-13</strain>
    </source>
</reference>
<dbReference type="GO" id="GO:0015031">
    <property type="term" value="P:protein transport"/>
    <property type="evidence" value="ECO:0007669"/>
    <property type="project" value="UniProtKB-KW"/>
</dbReference>
<sequence>MSRIIKSGFVGEVQTAGKAIPFRQINSDITHSDDTLSWTVEQARRESNRLVMDASDQAQKLLEDAHQQREEMLASIDQKKELWAQEKEQLQKQAYEEAFAQGYEEGRNKGYDDVSHLIAEAQDVVASAKGTLQAHLEENEFVILELAMNAAEKILSQKLEESPESFLPIVKKGVKEAREMKEVKIYTAVQQFSFLQEERDELLAIFPTDVKLYIYPEEELEPYKCFIETANGRIDISIDTQLTELKTGLSEILGSMK</sequence>
<comment type="similarity">
    <text evidence="2">Belongs to the FliH family.</text>
</comment>
<evidence type="ECO:0000313" key="10">
    <source>
        <dbReference type="EMBL" id="KIL50470.1"/>
    </source>
</evidence>
<gene>
    <name evidence="10" type="ORF">KP77_18450</name>
</gene>
<dbReference type="STRING" id="135826.KP77_18450"/>
<dbReference type="GO" id="GO:0005829">
    <property type="term" value="C:cytosol"/>
    <property type="evidence" value="ECO:0007669"/>
    <property type="project" value="TreeGrafter"/>
</dbReference>